<gene>
    <name evidence="1" type="ORF">GCM10010885_24240</name>
</gene>
<evidence type="ECO:0000313" key="1">
    <source>
        <dbReference type="EMBL" id="GGJ14042.1"/>
    </source>
</evidence>
<comment type="caution">
    <text evidence="1">The sequence shown here is derived from an EMBL/GenBank/DDBJ whole genome shotgun (WGS) entry which is preliminary data.</text>
</comment>
<dbReference type="Proteomes" id="UP000637695">
    <property type="component" value="Unassembled WGS sequence"/>
</dbReference>
<protein>
    <submittedName>
        <fullName evidence="1">Uncharacterized protein</fullName>
    </submittedName>
</protein>
<dbReference type="Gene3D" id="3.40.50.720">
    <property type="entry name" value="NAD(P)-binding Rossmann-like Domain"/>
    <property type="match status" value="1"/>
</dbReference>
<organism evidence="1 2">
    <name type="scientific">Alicyclobacillus cellulosilyticus</name>
    <dbReference type="NCBI Taxonomy" id="1003997"/>
    <lineage>
        <taxon>Bacteria</taxon>
        <taxon>Bacillati</taxon>
        <taxon>Bacillota</taxon>
        <taxon>Bacilli</taxon>
        <taxon>Bacillales</taxon>
        <taxon>Alicyclobacillaceae</taxon>
        <taxon>Alicyclobacillus</taxon>
    </lineage>
</organism>
<dbReference type="EMBL" id="BMOY01000064">
    <property type="protein sequence ID" value="GGJ14042.1"/>
    <property type="molecule type" value="Genomic_DNA"/>
</dbReference>
<name>A0A917KJR5_9BACL</name>
<keyword evidence="2" id="KW-1185">Reference proteome</keyword>
<dbReference type="InterPro" id="IPR036291">
    <property type="entry name" value="NAD(P)-bd_dom_sf"/>
</dbReference>
<dbReference type="InterPro" id="IPR052718">
    <property type="entry name" value="NmrA-type_oxidoreductase"/>
</dbReference>
<dbReference type="PANTHER" id="PTHR47129">
    <property type="entry name" value="QUINONE OXIDOREDUCTASE 2"/>
    <property type="match status" value="1"/>
</dbReference>
<sequence length="116" mass="12709">MEKRRQIKRAWTTGSGHENSIYELSGPPITYDDLAAMLSDVLGRAVPVEHVDDDRYAEIMAGAGVPEPIIPFLVAIQRAIREGALDVVSDDFEKLLGRPVTPVPQAIAAMVERLRG</sequence>
<dbReference type="Gene3D" id="3.90.25.10">
    <property type="entry name" value="UDP-galactose 4-epimerase, domain 1"/>
    <property type="match status" value="1"/>
</dbReference>
<reference evidence="1" key="1">
    <citation type="journal article" date="2014" name="Int. J. Syst. Evol. Microbiol.">
        <title>Complete genome sequence of Corynebacterium casei LMG S-19264T (=DSM 44701T), isolated from a smear-ripened cheese.</title>
        <authorList>
            <consortium name="US DOE Joint Genome Institute (JGI-PGF)"/>
            <person name="Walter F."/>
            <person name="Albersmeier A."/>
            <person name="Kalinowski J."/>
            <person name="Ruckert C."/>
        </authorList>
    </citation>
    <scope>NUCLEOTIDE SEQUENCE</scope>
    <source>
        <strain evidence="1">JCM 18487</strain>
    </source>
</reference>
<dbReference type="PANTHER" id="PTHR47129:SF1">
    <property type="entry name" value="NMRA-LIKE DOMAIN-CONTAINING PROTEIN"/>
    <property type="match status" value="1"/>
</dbReference>
<accession>A0A917KJR5</accession>
<dbReference type="SUPFAM" id="SSF51735">
    <property type="entry name" value="NAD(P)-binding Rossmann-fold domains"/>
    <property type="match status" value="1"/>
</dbReference>
<evidence type="ECO:0000313" key="2">
    <source>
        <dbReference type="Proteomes" id="UP000637695"/>
    </source>
</evidence>
<dbReference type="AlphaFoldDB" id="A0A917KJR5"/>
<proteinExistence type="predicted"/>
<reference evidence="1" key="2">
    <citation type="submission" date="2020-09" db="EMBL/GenBank/DDBJ databases">
        <authorList>
            <person name="Sun Q."/>
            <person name="Ohkuma M."/>
        </authorList>
    </citation>
    <scope>NUCLEOTIDE SEQUENCE</scope>
    <source>
        <strain evidence="1">JCM 18487</strain>
    </source>
</reference>